<accession>V5F959</accession>
<organism evidence="2 3">
    <name type="scientific">Byssochlamys spectabilis (strain No. 5 / NBRC 109023)</name>
    <name type="common">Paecilomyces variotii</name>
    <dbReference type="NCBI Taxonomy" id="1356009"/>
    <lineage>
        <taxon>Eukaryota</taxon>
        <taxon>Fungi</taxon>
        <taxon>Dikarya</taxon>
        <taxon>Ascomycota</taxon>
        <taxon>Pezizomycotina</taxon>
        <taxon>Eurotiomycetes</taxon>
        <taxon>Eurotiomycetidae</taxon>
        <taxon>Eurotiales</taxon>
        <taxon>Thermoascaceae</taxon>
        <taxon>Paecilomyces</taxon>
    </lineage>
</organism>
<dbReference type="InParanoid" id="V5F959"/>
<reference evidence="3" key="1">
    <citation type="journal article" date="2014" name="Genome Announc.">
        <title>Draft genome sequence of the formaldehyde-resistant fungus Byssochlamys spectabilis No. 5 (anamorph Paecilomyces variotii No. 5) (NBRC109023).</title>
        <authorList>
            <person name="Oka T."/>
            <person name="Ekino K."/>
            <person name="Fukuda K."/>
            <person name="Nomura Y."/>
        </authorList>
    </citation>
    <scope>NUCLEOTIDE SEQUENCE [LARGE SCALE GENOMIC DNA]</scope>
    <source>
        <strain evidence="3">No. 5 / NBRC 109023</strain>
    </source>
</reference>
<keyword evidence="3" id="KW-1185">Reference proteome</keyword>
<dbReference type="EMBL" id="BAUL01000030">
    <property type="protein sequence ID" value="GAD92579.1"/>
    <property type="molecule type" value="Genomic_DNA"/>
</dbReference>
<name>V5F959_BYSSN</name>
<evidence type="ECO:0000256" key="1">
    <source>
        <dbReference type="SAM" id="SignalP"/>
    </source>
</evidence>
<dbReference type="AlphaFoldDB" id="V5F959"/>
<dbReference type="OrthoDB" id="5138463at2759"/>
<dbReference type="HOGENOM" id="CLU_2037710_0_0_1"/>
<evidence type="ECO:0000313" key="2">
    <source>
        <dbReference type="EMBL" id="GAD92579.1"/>
    </source>
</evidence>
<sequence length="121" mass="12991">MNLLNILLMATYFSAYVLAAGKQPCENEADPDHGIGNFCACKDGCWTVGPGGHCNATGEHKYPSCPLSSDVDPLVQHDVMIAMESVVDHSIGEPESGTVTQMQMQHVVCFVEDSACVTRTD</sequence>
<keyword evidence="1" id="KW-0732">Signal</keyword>
<feature type="signal peptide" evidence="1">
    <location>
        <begin position="1"/>
        <end position="19"/>
    </location>
</feature>
<gene>
    <name evidence="2" type="ORF">PVAR5_1172</name>
</gene>
<protein>
    <submittedName>
        <fullName evidence="2">Uncharacterized protein</fullName>
    </submittedName>
</protein>
<evidence type="ECO:0000313" key="3">
    <source>
        <dbReference type="Proteomes" id="UP000018001"/>
    </source>
</evidence>
<dbReference type="Proteomes" id="UP000018001">
    <property type="component" value="Unassembled WGS sequence"/>
</dbReference>
<proteinExistence type="predicted"/>
<feature type="chain" id="PRO_5004732727" evidence="1">
    <location>
        <begin position="20"/>
        <end position="121"/>
    </location>
</feature>
<comment type="caution">
    <text evidence="2">The sequence shown here is derived from an EMBL/GenBank/DDBJ whole genome shotgun (WGS) entry which is preliminary data.</text>
</comment>